<sequence>MALAVHSFAKVNLGLRIGPRRTDGFHELRTVYQTLALHDVIKIDVKPGMGIEIRSKDPRVPTDESNTCYRMTERVLKALKVRKKVTLCIEKRLPVEGGVGGASSNAVATMLGLERALKVPIPAEVKLRLAAETGSDVPLFLVGGTVLGLGRGEDVYPLPDLPALDCVLVAPEVGISTPRAFADWDKLTASDASDTMNEFSRSVWSWLCGPTTGVPARSGDRAEALLLDLVRAGIENDFERVVFPQHSELREVKRALERAGASFASLSGSGSSLFGLFPSSAAAEKAAKKLSADGLRAVATKTLPREEYWKKLWG</sequence>
<feature type="active site" evidence="9">
    <location>
        <position position="136"/>
    </location>
</feature>
<comment type="caution">
    <text evidence="12">The sequence shown here is derived from an EMBL/GenBank/DDBJ whole genome shotgun (WGS) entry which is preliminary data.</text>
</comment>
<dbReference type="InterPro" id="IPR013750">
    <property type="entry name" value="GHMP_kinase_C_dom"/>
</dbReference>
<evidence type="ECO:0000256" key="6">
    <source>
        <dbReference type="ARBA" id="ARBA00022777"/>
    </source>
</evidence>
<evidence type="ECO:0000256" key="9">
    <source>
        <dbReference type="HAMAP-Rule" id="MF_00061"/>
    </source>
</evidence>
<accession>A0A932EPM6</accession>
<feature type="active site" evidence="9">
    <location>
        <position position="10"/>
    </location>
</feature>
<dbReference type="EC" id="2.7.1.148" evidence="2 9"/>
<dbReference type="Gene3D" id="3.30.230.10">
    <property type="match status" value="1"/>
</dbReference>
<evidence type="ECO:0000259" key="10">
    <source>
        <dbReference type="Pfam" id="PF00288"/>
    </source>
</evidence>
<dbReference type="GO" id="GO:0050515">
    <property type="term" value="F:4-(cytidine 5'-diphospho)-2-C-methyl-D-erythritol kinase activity"/>
    <property type="evidence" value="ECO:0007669"/>
    <property type="project" value="UniProtKB-UniRule"/>
</dbReference>
<dbReference type="InterPro" id="IPR004424">
    <property type="entry name" value="IspE"/>
</dbReference>
<feature type="domain" description="GHMP kinase N-terminal" evidence="10">
    <location>
        <begin position="66"/>
        <end position="144"/>
    </location>
</feature>
<dbReference type="GO" id="GO:0005524">
    <property type="term" value="F:ATP binding"/>
    <property type="evidence" value="ECO:0007669"/>
    <property type="project" value="UniProtKB-UniRule"/>
</dbReference>
<dbReference type="EMBL" id="JACPNR010000006">
    <property type="protein sequence ID" value="MBI2678299.1"/>
    <property type="molecule type" value="Genomic_DNA"/>
</dbReference>
<protein>
    <recommendedName>
        <fullName evidence="3 9">4-diphosphocytidyl-2-C-methyl-D-erythritol kinase</fullName>
        <shortName evidence="9">CMK</shortName>
        <ecNumber evidence="2 9">2.7.1.148</ecNumber>
    </recommendedName>
    <alternativeName>
        <fullName evidence="8 9">4-(cytidine-5'-diphospho)-2-C-methyl-D-erythritol kinase</fullName>
    </alternativeName>
</protein>
<keyword evidence="4 9" id="KW-0808">Transferase</keyword>
<dbReference type="InterPro" id="IPR006204">
    <property type="entry name" value="GHMP_kinase_N_dom"/>
</dbReference>
<dbReference type="GO" id="GO:0016114">
    <property type="term" value="P:terpenoid biosynthetic process"/>
    <property type="evidence" value="ECO:0007669"/>
    <property type="project" value="UniProtKB-UniRule"/>
</dbReference>
<keyword evidence="7 9" id="KW-0067">ATP-binding</keyword>
<feature type="binding site" evidence="9">
    <location>
        <begin position="94"/>
        <end position="104"/>
    </location>
    <ligand>
        <name>ATP</name>
        <dbReference type="ChEBI" id="CHEBI:30616"/>
    </ligand>
</feature>
<feature type="domain" description="GHMP kinase C-terminal" evidence="11">
    <location>
        <begin position="228"/>
        <end position="292"/>
    </location>
</feature>
<comment type="function">
    <text evidence="9">Catalyzes the phosphorylation of the position 2 hydroxy group of 4-diphosphocytidyl-2C-methyl-D-erythritol.</text>
</comment>
<comment type="similarity">
    <text evidence="1 9">Belongs to the GHMP kinase family. IspE subfamily.</text>
</comment>
<keyword evidence="6 9" id="KW-0418">Kinase</keyword>
<reference evidence="12" key="1">
    <citation type="submission" date="2020-07" db="EMBL/GenBank/DDBJ databases">
        <title>Huge and variable diversity of episymbiotic CPR bacteria and DPANN archaea in groundwater ecosystems.</title>
        <authorList>
            <person name="He C.Y."/>
            <person name="Keren R."/>
            <person name="Whittaker M."/>
            <person name="Farag I.F."/>
            <person name="Doudna J."/>
            <person name="Cate J.H.D."/>
            <person name="Banfield J.F."/>
        </authorList>
    </citation>
    <scope>NUCLEOTIDE SEQUENCE</scope>
    <source>
        <strain evidence="12">NC_groundwater_580_Pr5_B-0.1um_64_19</strain>
    </source>
</reference>
<evidence type="ECO:0000256" key="3">
    <source>
        <dbReference type="ARBA" id="ARBA00017473"/>
    </source>
</evidence>
<comment type="pathway">
    <text evidence="9">Isoprenoid biosynthesis; isopentenyl diphosphate biosynthesis via DXP pathway; isopentenyl diphosphate from 1-deoxy-D-xylulose 5-phosphate: step 3/6.</text>
</comment>
<dbReference type="InterPro" id="IPR014721">
    <property type="entry name" value="Ribsml_uS5_D2-typ_fold_subgr"/>
</dbReference>
<keyword evidence="9" id="KW-0414">Isoprene biosynthesis</keyword>
<evidence type="ECO:0000256" key="7">
    <source>
        <dbReference type="ARBA" id="ARBA00022840"/>
    </source>
</evidence>
<dbReference type="AlphaFoldDB" id="A0A932EPM6"/>
<comment type="catalytic activity">
    <reaction evidence="9">
        <text>4-CDP-2-C-methyl-D-erythritol + ATP = 4-CDP-2-C-methyl-D-erythritol 2-phosphate + ADP + H(+)</text>
        <dbReference type="Rhea" id="RHEA:18437"/>
        <dbReference type="ChEBI" id="CHEBI:15378"/>
        <dbReference type="ChEBI" id="CHEBI:30616"/>
        <dbReference type="ChEBI" id="CHEBI:57823"/>
        <dbReference type="ChEBI" id="CHEBI:57919"/>
        <dbReference type="ChEBI" id="CHEBI:456216"/>
        <dbReference type="EC" id="2.7.1.148"/>
    </reaction>
</comment>
<dbReference type="InterPro" id="IPR020568">
    <property type="entry name" value="Ribosomal_Su5_D2-typ_SF"/>
</dbReference>
<dbReference type="GO" id="GO:0019288">
    <property type="term" value="P:isopentenyl diphosphate biosynthetic process, methylerythritol 4-phosphate pathway"/>
    <property type="evidence" value="ECO:0007669"/>
    <property type="project" value="UniProtKB-UniRule"/>
</dbReference>
<dbReference type="SUPFAM" id="SSF54211">
    <property type="entry name" value="Ribosomal protein S5 domain 2-like"/>
    <property type="match status" value="1"/>
</dbReference>
<evidence type="ECO:0000256" key="5">
    <source>
        <dbReference type="ARBA" id="ARBA00022741"/>
    </source>
</evidence>
<dbReference type="PIRSF" id="PIRSF010376">
    <property type="entry name" value="IspE"/>
    <property type="match status" value="1"/>
</dbReference>
<evidence type="ECO:0000313" key="13">
    <source>
        <dbReference type="Proteomes" id="UP000779809"/>
    </source>
</evidence>
<evidence type="ECO:0000256" key="4">
    <source>
        <dbReference type="ARBA" id="ARBA00022679"/>
    </source>
</evidence>
<evidence type="ECO:0000313" key="12">
    <source>
        <dbReference type="EMBL" id="MBI2678299.1"/>
    </source>
</evidence>
<evidence type="ECO:0000256" key="8">
    <source>
        <dbReference type="ARBA" id="ARBA00032554"/>
    </source>
</evidence>
<dbReference type="Pfam" id="PF00288">
    <property type="entry name" value="GHMP_kinases_N"/>
    <property type="match status" value="1"/>
</dbReference>
<dbReference type="SUPFAM" id="SSF55060">
    <property type="entry name" value="GHMP Kinase, C-terminal domain"/>
    <property type="match status" value="1"/>
</dbReference>
<dbReference type="PANTHER" id="PTHR43527">
    <property type="entry name" value="4-DIPHOSPHOCYTIDYL-2-C-METHYL-D-ERYTHRITOL KINASE, CHLOROPLASTIC"/>
    <property type="match status" value="1"/>
</dbReference>
<keyword evidence="5 9" id="KW-0547">Nucleotide-binding</keyword>
<evidence type="ECO:0000256" key="2">
    <source>
        <dbReference type="ARBA" id="ARBA00012052"/>
    </source>
</evidence>
<dbReference type="Proteomes" id="UP000779809">
    <property type="component" value="Unassembled WGS sequence"/>
</dbReference>
<evidence type="ECO:0000256" key="1">
    <source>
        <dbReference type="ARBA" id="ARBA00009684"/>
    </source>
</evidence>
<dbReference type="HAMAP" id="MF_00061">
    <property type="entry name" value="IspE"/>
    <property type="match status" value="1"/>
</dbReference>
<organism evidence="12 13">
    <name type="scientific">Candidatus Korobacter versatilis</name>
    <dbReference type="NCBI Taxonomy" id="658062"/>
    <lineage>
        <taxon>Bacteria</taxon>
        <taxon>Pseudomonadati</taxon>
        <taxon>Acidobacteriota</taxon>
        <taxon>Terriglobia</taxon>
        <taxon>Terriglobales</taxon>
        <taxon>Candidatus Korobacteraceae</taxon>
        <taxon>Candidatus Korobacter</taxon>
    </lineage>
</organism>
<dbReference type="InterPro" id="IPR036554">
    <property type="entry name" value="GHMP_kinase_C_sf"/>
</dbReference>
<proteinExistence type="inferred from homology"/>
<dbReference type="Pfam" id="PF08544">
    <property type="entry name" value="GHMP_kinases_C"/>
    <property type="match status" value="1"/>
</dbReference>
<dbReference type="PANTHER" id="PTHR43527:SF2">
    <property type="entry name" value="4-DIPHOSPHOCYTIDYL-2-C-METHYL-D-ERYTHRITOL KINASE, CHLOROPLASTIC"/>
    <property type="match status" value="1"/>
</dbReference>
<dbReference type="Gene3D" id="3.30.70.890">
    <property type="entry name" value="GHMP kinase, C-terminal domain"/>
    <property type="match status" value="1"/>
</dbReference>
<dbReference type="NCBIfam" id="TIGR00154">
    <property type="entry name" value="ispE"/>
    <property type="match status" value="1"/>
</dbReference>
<evidence type="ECO:0000259" key="11">
    <source>
        <dbReference type="Pfam" id="PF08544"/>
    </source>
</evidence>
<gene>
    <name evidence="9 12" type="primary">ispE</name>
    <name evidence="12" type="ORF">HYX28_05920</name>
</gene>
<name>A0A932EPM6_9BACT</name>